<sequence>LKILLRSFIFNNLLLRSFIWEEFDREEVVEDVGTQKERRRMAFTDSSSLFICPPAVTEEDMRGRVREETERETEKESGCYGLGGSLSFSRSLPPSTSIPP</sequence>
<evidence type="ECO:0000313" key="2">
    <source>
        <dbReference type="EMBL" id="KAL1023864.1"/>
    </source>
</evidence>
<accession>A0ABD0XSU0</accession>
<feature type="region of interest" description="Disordered" evidence="1">
    <location>
        <begin position="61"/>
        <end position="100"/>
    </location>
</feature>
<gene>
    <name evidence="2" type="ORF">UPYG_G00047480</name>
</gene>
<feature type="non-terminal residue" evidence="2">
    <location>
        <position position="1"/>
    </location>
</feature>
<dbReference type="EMBL" id="JAGEUA010000001">
    <property type="protein sequence ID" value="KAL1023864.1"/>
    <property type="molecule type" value="Genomic_DNA"/>
</dbReference>
<dbReference type="AlphaFoldDB" id="A0ABD0XSU0"/>
<evidence type="ECO:0000256" key="1">
    <source>
        <dbReference type="SAM" id="MobiDB-lite"/>
    </source>
</evidence>
<comment type="caution">
    <text evidence="2">The sequence shown here is derived from an EMBL/GenBank/DDBJ whole genome shotgun (WGS) entry which is preliminary data.</text>
</comment>
<reference evidence="2 3" key="1">
    <citation type="submission" date="2024-06" db="EMBL/GenBank/DDBJ databases">
        <authorList>
            <person name="Pan Q."/>
            <person name="Wen M."/>
            <person name="Jouanno E."/>
            <person name="Zahm M."/>
            <person name="Klopp C."/>
            <person name="Cabau C."/>
            <person name="Louis A."/>
            <person name="Berthelot C."/>
            <person name="Parey E."/>
            <person name="Roest Crollius H."/>
            <person name="Montfort J."/>
            <person name="Robinson-Rechavi M."/>
            <person name="Bouchez O."/>
            <person name="Lampietro C."/>
            <person name="Lopez Roques C."/>
            <person name="Donnadieu C."/>
            <person name="Postlethwait J."/>
            <person name="Bobe J."/>
            <person name="Verreycken H."/>
            <person name="Guiguen Y."/>
        </authorList>
    </citation>
    <scope>NUCLEOTIDE SEQUENCE [LARGE SCALE GENOMIC DNA]</scope>
    <source>
        <strain evidence="2">Up_M1</strain>
        <tissue evidence="2">Testis</tissue>
    </source>
</reference>
<proteinExistence type="predicted"/>
<organism evidence="2 3">
    <name type="scientific">Umbra pygmaea</name>
    <name type="common">Eastern mudminnow</name>
    <dbReference type="NCBI Taxonomy" id="75934"/>
    <lineage>
        <taxon>Eukaryota</taxon>
        <taxon>Metazoa</taxon>
        <taxon>Chordata</taxon>
        <taxon>Craniata</taxon>
        <taxon>Vertebrata</taxon>
        <taxon>Euteleostomi</taxon>
        <taxon>Actinopterygii</taxon>
        <taxon>Neopterygii</taxon>
        <taxon>Teleostei</taxon>
        <taxon>Protacanthopterygii</taxon>
        <taxon>Esociformes</taxon>
        <taxon>Umbridae</taxon>
        <taxon>Umbra</taxon>
    </lineage>
</organism>
<evidence type="ECO:0000313" key="3">
    <source>
        <dbReference type="Proteomes" id="UP001557470"/>
    </source>
</evidence>
<feature type="compositionally biased region" description="Basic and acidic residues" evidence="1">
    <location>
        <begin position="61"/>
        <end position="77"/>
    </location>
</feature>
<dbReference type="Proteomes" id="UP001557470">
    <property type="component" value="Unassembled WGS sequence"/>
</dbReference>
<feature type="compositionally biased region" description="Low complexity" evidence="1">
    <location>
        <begin position="85"/>
        <end position="100"/>
    </location>
</feature>
<keyword evidence="3" id="KW-1185">Reference proteome</keyword>
<name>A0ABD0XSU0_UMBPY</name>
<protein>
    <submittedName>
        <fullName evidence="2">Uncharacterized protein</fullName>
    </submittedName>
</protein>